<dbReference type="Pfam" id="PF14501">
    <property type="entry name" value="HATPase_c_5"/>
    <property type="match status" value="1"/>
</dbReference>
<dbReference type="InterPro" id="IPR032834">
    <property type="entry name" value="NatK-like_C"/>
</dbReference>
<evidence type="ECO:0000259" key="1">
    <source>
        <dbReference type="Pfam" id="PF14501"/>
    </source>
</evidence>
<feature type="domain" description="Sensor histidine kinase NatK-like C-terminal" evidence="1">
    <location>
        <begin position="1"/>
        <end position="63"/>
    </location>
</feature>
<proteinExistence type="predicted"/>
<keyword evidence="3" id="KW-1185">Reference proteome</keyword>
<sequence length="65" mass="7551">MVRCENSKTNKVIIKNNKILTSKKEKFLHGIGLDSIKSSIKKYNGELRIKNNEFKFITSIHIPFD</sequence>
<organism evidence="2 3">
    <name type="scientific">Paraclostridium bifermentans</name>
    <name type="common">Clostridium bifermentans</name>
    <dbReference type="NCBI Taxonomy" id="1490"/>
    <lineage>
        <taxon>Bacteria</taxon>
        <taxon>Bacillati</taxon>
        <taxon>Bacillota</taxon>
        <taxon>Clostridia</taxon>
        <taxon>Peptostreptococcales</taxon>
        <taxon>Peptostreptococcaceae</taxon>
        <taxon>Paraclostridium</taxon>
    </lineage>
</organism>
<accession>A0ABY8R1M7</accession>
<dbReference type="Proteomes" id="UP001239169">
    <property type="component" value="Chromosome"/>
</dbReference>
<evidence type="ECO:0000313" key="3">
    <source>
        <dbReference type="Proteomes" id="UP001239169"/>
    </source>
</evidence>
<evidence type="ECO:0000313" key="2">
    <source>
        <dbReference type="EMBL" id="WGX75223.1"/>
    </source>
</evidence>
<dbReference type="EMBL" id="CP124685">
    <property type="protein sequence ID" value="WGX75223.1"/>
    <property type="molecule type" value="Genomic_DNA"/>
</dbReference>
<gene>
    <name evidence="2" type="ORF">QJS64_14380</name>
</gene>
<name>A0ABY8R1M7_PARBF</name>
<reference evidence="2 3" key="1">
    <citation type="submission" date="2023-04" db="EMBL/GenBank/DDBJ databases">
        <title>Bacteria Genome Submission.</title>
        <authorList>
            <person name="Isaac P."/>
        </authorList>
    </citation>
    <scope>NUCLEOTIDE SEQUENCE [LARGE SCALE GENOMIC DNA]</scope>
    <source>
        <strain evidence="2 3">SampleS7P1</strain>
    </source>
</reference>
<protein>
    <submittedName>
        <fullName evidence="2">GHKL domain-containing protein</fullName>
    </submittedName>
</protein>